<keyword evidence="2 4" id="KW-0032">Aminotransferase</keyword>
<keyword evidence="3 4" id="KW-0808">Transferase</keyword>
<dbReference type="PROSITE" id="PS00105">
    <property type="entry name" value="AA_TRANSFER_CLASS_1"/>
    <property type="match status" value="1"/>
</dbReference>
<dbReference type="EMBL" id="SMAN01000007">
    <property type="protein sequence ID" value="TCT23315.1"/>
    <property type="molecule type" value="Genomic_DNA"/>
</dbReference>
<gene>
    <name evidence="6" type="ORF">EDD68_10728</name>
</gene>
<name>A0A4R3N337_9BACI</name>
<dbReference type="InterPro" id="IPR015424">
    <property type="entry name" value="PyrdxlP-dep_Trfase"/>
</dbReference>
<accession>A0A4R3N337</accession>
<dbReference type="Gene3D" id="3.40.640.10">
    <property type="entry name" value="Type I PLP-dependent aspartate aminotransferase-like (Major domain)"/>
    <property type="match status" value="1"/>
</dbReference>
<dbReference type="PANTHER" id="PTHR42832">
    <property type="entry name" value="AMINO ACID AMINOTRANSFERASE"/>
    <property type="match status" value="1"/>
</dbReference>
<dbReference type="Proteomes" id="UP000294650">
    <property type="component" value="Unassembled WGS sequence"/>
</dbReference>
<feature type="domain" description="Aminotransferase class I/classII large" evidence="5">
    <location>
        <begin position="32"/>
        <end position="381"/>
    </location>
</feature>
<evidence type="ECO:0000256" key="4">
    <source>
        <dbReference type="RuleBase" id="RU000481"/>
    </source>
</evidence>
<dbReference type="Pfam" id="PF00155">
    <property type="entry name" value="Aminotran_1_2"/>
    <property type="match status" value="1"/>
</dbReference>
<keyword evidence="7" id="KW-1185">Reference proteome</keyword>
<comment type="caution">
    <text evidence="6">The sequence shown here is derived from an EMBL/GenBank/DDBJ whole genome shotgun (WGS) entry which is preliminary data.</text>
</comment>
<evidence type="ECO:0000256" key="3">
    <source>
        <dbReference type="ARBA" id="ARBA00022679"/>
    </source>
</evidence>
<comment type="cofactor">
    <cofactor evidence="1 4">
        <name>pyridoxal 5'-phosphate</name>
        <dbReference type="ChEBI" id="CHEBI:597326"/>
    </cofactor>
</comment>
<evidence type="ECO:0000313" key="6">
    <source>
        <dbReference type="EMBL" id="TCT23315.1"/>
    </source>
</evidence>
<evidence type="ECO:0000259" key="5">
    <source>
        <dbReference type="Pfam" id="PF00155"/>
    </source>
</evidence>
<dbReference type="OrthoDB" id="9802328at2"/>
<dbReference type="RefSeq" id="WP_132371502.1">
    <property type="nucleotide sequence ID" value="NZ_SMAN01000007.1"/>
</dbReference>
<dbReference type="EC" id="2.6.1.-" evidence="4"/>
<sequence>MNVTSDRVKSLPPYIFSRFQQKKKELEARGVDVIDLGIGAPDLPTPDFIIEEMYKEAKKPENHRYSPYKGCKEFREAVASFYQNRFQVELDPETEVLTLIGSKEGIAHLISAVTNPGDSVLIPDPGYPVYQSAVYLAGAEPTHLPLNPQQGYTPAFEQIPAETLKNARLMLLNYPGNPTAATAELDTFLKAVSIASTYDIALAHDSAYNLVTFDGYEAPSLMQVPGAKNIAVEFGSLSKSFNMTGWRIGYVVGNQEIIRAISTVKSNVDTGQFLPIQKAAARALTGDLTVVRQNNAIYKSRMEKMADALQKIGIHIEKPRGTFFIWAPVPEGYTSMEFADRLLEETGVIVTPGTAFGPSGEGYFRLSLSVPTDRLEEAVKRMNGLKTGGDRK</sequence>
<dbReference type="InterPro" id="IPR050881">
    <property type="entry name" value="LL-DAP_aminotransferase"/>
</dbReference>
<dbReference type="Gene3D" id="3.90.1150.10">
    <property type="entry name" value="Aspartate Aminotransferase, domain 1"/>
    <property type="match status" value="1"/>
</dbReference>
<dbReference type="InterPro" id="IPR004838">
    <property type="entry name" value="NHTrfase_class1_PyrdxlP-BS"/>
</dbReference>
<evidence type="ECO:0000256" key="1">
    <source>
        <dbReference type="ARBA" id="ARBA00001933"/>
    </source>
</evidence>
<dbReference type="GO" id="GO:0008483">
    <property type="term" value="F:transaminase activity"/>
    <property type="evidence" value="ECO:0007669"/>
    <property type="project" value="UniProtKB-KW"/>
</dbReference>
<comment type="similarity">
    <text evidence="4">Belongs to the class-I pyridoxal-phosphate-dependent aminotransferase family.</text>
</comment>
<dbReference type="AlphaFoldDB" id="A0A4R3N337"/>
<dbReference type="CDD" id="cd00609">
    <property type="entry name" value="AAT_like"/>
    <property type="match status" value="1"/>
</dbReference>
<dbReference type="InterPro" id="IPR015421">
    <property type="entry name" value="PyrdxlP-dep_Trfase_major"/>
</dbReference>
<dbReference type="NCBIfam" id="NF006756">
    <property type="entry name" value="PRK09276.1"/>
    <property type="match status" value="1"/>
</dbReference>
<dbReference type="PANTHER" id="PTHR42832:SF3">
    <property type="entry name" value="L-GLUTAMINE--4-(METHYLSULFANYL)-2-OXOBUTANOATE AMINOTRANSFERASE"/>
    <property type="match status" value="1"/>
</dbReference>
<reference evidence="6 7" key="1">
    <citation type="submission" date="2019-03" db="EMBL/GenBank/DDBJ databases">
        <title>Genomic Encyclopedia of Type Strains, Phase IV (KMG-IV): sequencing the most valuable type-strain genomes for metagenomic binning, comparative biology and taxonomic classification.</title>
        <authorList>
            <person name="Goeker M."/>
        </authorList>
    </citation>
    <scope>NUCLEOTIDE SEQUENCE [LARGE SCALE GENOMIC DNA]</scope>
    <source>
        <strain evidence="6 7">DSM 25894</strain>
    </source>
</reference>
<proteinExistence type="inferred from homology"/>
<dbReference type="SUPFAM" id="SSF53383">
    <property type="entry name" value="PLP-dependent transferases"/>
    <property type="match status" value="1"/>
</dbReference>
<protein>
    <recommendedName>
        <fullName evidence="4">Aminotransferase</fullName>
        <ecNumber evidence="4">2.6.1.-</ecNumber>
    </recommendedName>
</protein>
<organism evidence="6 7">
    <name type="scientific">Melghiribacillus thermohalophilus</name>
    <dbReference type="NCBI Taxonomy" id="1324956"/>
    <lineage>
        <taxon>Bacteria</taxon>
        <taxon>Bacillati</taxon>
        <taxon>Bacillota</taxon>
        <taxon>Bacilli</taxon>
        <taxon>Bacillales</taxon>
        <taxon>Bacillaceae</taxon>
        <taxon>Melghiribacillus</taxon>
    </lineage>
</organism>
<evidence type="ECO:0000256" key="2">
    <source>
        <dbReference type="ARBA" id="ARBA00022576"/>
    </source>
</evidence>
<dbReference type="GO" id="GO:0030170">
    <property type="term" value="F:pyridoxal phosphate binding"/>
    <property type="evidence" value="ECO:0007669"/>
    <property type="project" value="InterPro"/>
</dbReference>
<dbReference type="InterPro" id="IPR015422">
    <property type="entry name" value="PyrdxlP-dep_Trfase_small"/>
</dbReference>
<dbReference type="InterPro" id="IPR004839">
    <property type="entry name" value="Aminotransferase_I/II_large"/>
</dbReference>
<evidence type="ECO:0000313" key="7">
    <source>
        <dbReference type="Proteomes" id="UP000294650"/>
    </source>
</evidence>